<evidence type="ECO:0000256" key="6">
    <source>
        <dbReference type="ARBA" id="ARBA00022692"/>
    </source>
</evidence>
<dbReference type="Pfam" id="PF13639">
    <property type="entry name" value="zf-RING_2"/>
    <property type="match status" value="1"/>
</dbReference>
<evidence type="ECO:0000256" key="14">
    <source>
        <dbReference type="SAM" id="MobiDB-lite"/>
    </source>
</evidence>
<dbReference type="InterPro" id="IPR013083">
    <property type="entry name" value="Znf_RING/FYVE/PHD"/>
</dbReference>
<keyword evidence="8 13" id="KW-0863">Zinc-finger</keyword>
<dbReference type="AlphaFoldDB" id="A0A9Q0HN45"/>
<dbReference type="InterPro" id="IPR044600">
    <property type="entry name" value="ATL1/ATL16-like"/>
</dbReference>
<dbReference type="PROSITE" id="PS50089">
    <property type="entry name" value="ZF_RING_2"/>
    <property type="match status" value="1"/>
</dbReference>
<keyword evidence="7" id="KW-0479">Metal-binding</keyword>
<evidence type="ECO:0000256" key="1">
    <source>
        <dbReference type="ARBA" id="ARBA00000900"/>
    </source>
</evidence>
<feature type="region of interest" description="Disordered" evidence="14">
    <location>
        <begin position="1"/>
        <end position="25"/>
    </location>
</feature>
<evidence type="ECO:0000256" key="15">
    <source>
        <dbReference type="SAM" id="Phobius"/>
    </source>
</evidence>
<evidence type="ECO:0000313" key="17">
    <source>
        <dbReference type="EMBL" id="KAJ1692084.1"/>
    </source>
</evidence>
<dbReference type="SMART" id="SM00184">
    <property type="entry name" value="RING"/>
    <property type="match status" value="1"/>
</dbReference>
<organism evidence="17 18">
    <name type="scientific">Rhynchospora breviuscula</name>
    <dbReference type="NCBI Taxonomy" id="2022672"/>
    <lineage>
        <taxon>Eukaryota</taxon>
        <taxon>Viridiplantae</taxon>
        <taxon>Streptophyta</taxon>
        <taxon>Embryophyta</taxon>
        <taxon>Tracheophyta</taxon>
        <taxon>Spermatophyta</taxon>
        <taxon>Magnoliopsida</taxon>
        <taxon>Liliopsida</taxon>
        <taxon>Poales</taxon>
        <taxon>Cyperaceae</taxon>
        <taxon>Cyperoideae</taxon>
        <taxon>Rhynchosporeae</taxon>
        <taxon>Rhynchospora</taxon>
    </lineage>
</organism>
<keyword evidence="18" id="KW-1185">Reference proteome</keyword>
<evidence type="ECO:0000256" key="13">
    <source>
        <dbReference type="PROSITE-ProRule" id="PRU00175"/>
    </source>
</evidence>
<keyword evidence="5" id="KW-0808">Transferase</keyword>
<dbReference type="OrthoDB" id="656348at2759"/>
<gene>
    <name evidence="17" type="ORF">LUZ63_008782</name>
</gene>
<evidence type="ECO:0000256" key="4">
    <source>
        <dbReference type="ARBA" id="ARBA00012483"/>
    </source>
</evidence>
<dbReference type="GO" id="GO:0016020">
    <property type="term" value="C:membrane"/>
    <property type="evidence" value="ECO:0007669"/>
    <property type="project" value="UniProtKB-SubCell"/>
</dbReference>
<keyword evidence="10" id="KW-0862">Zinc</keyword>
<dbReference type="InterPro" id="IPR001841">
    <property type="entry name" value="Znf_RING"/>
</dbReference>
<dbReference type="CDD" id="cd16461">
    <property type="entry name" value="RING-H2_EL5-like"/>
    <property type="match status" value="1"/>
</dbReference>
<keyword evidence="6 15" id="KW-0812">Transmembrane</keyword>
<comment type="subcellular location">
    <subcellularLocation>
        <location evidence="2">Membrane</location>
        <topology evidence="2">Single-pass membrane protein</topology>
    </subcellularLocation>
</comment>
<name>A0A9Q0HN45_9POAL</name>
<sequence length="219" mass="24685">MAEKDSDSGQTNPIPNRKLPPDGIRQAPPGYAITGQYMLISLLISAALVLLFFIFYTYLRQRHMRRRRTLQLDDFGRQPQLVFSVRAEPSPNQLDQTVIDSIPIIELPLHGQDTTETCAVCISEFAHGEKVRVLPQCGHRFHLDCIDMWFGSHSTCPLCRSDVNLPVAKSDDAVVKLEEAENKEVDSTIHVECERDCSAATNNYSHGSRVYRSPLDNMV</sequence>
<evidence type="ECO:0000256" key="2">
    <source>
        <dbReference type="ARBA" id="ARBA00004167"/>
    </source>
</evidence>
<evidence type="ECO:0000256" key="3">
    <source>
        <dbReference type="ARBA" id="ARBA00004906"/>
    </source>
</evidence>
<evidence type="ECO:0000313" key="18">
    <source>
        <dbReference type="Proteomes" id="UP001151287"/>
    </source>
</evidence>
<dbReference type="GO" id="GO:0061630">
    <property type="term" value="F:ubiquitin protein ligase activity"/>
    <property type="evidence" value="ECO:0007669"/>
    <property type="project" value="UniProtKB-EC"/>
</dbReference>
<keyword evidence="11 15" id="KW-1133">Transmembrane helix</keyword>
<dbReference type="EC" id="2.3.2.27" evidence="4"/>
<comment type="catalytic activity">
    <reaction evidence="1">
        <text>S-ubiquitinyl-[E2 ubiquitin-conjugating enzyme]-L-cysteine + [acceptor protein]-L-lysine = [E2 ubiquitin-conjugating enzyme]-L-cysteine + N(6)-ubiquitinyl-[acceptor protein]-L-lysine.</text>
        <dbReference type="EC" id="2.3.2.27"/>
    </reaction>
</comment>
<comment type="pathway">
    <text evidence="3">Protein modification; protein ubiquitination.</text>
</comment>
<dbReference type="PANTHER" id="PTHR46913">
    <property type="entry name" value="RING-H2 FINGER PROTEIN ATL16"/>
    <property type="match status" value="1"/>
</dbReference>
<keyword evidence="12 15" id="KW-0472">Membrane</keyword>
<dbReference type="GO" id="GO:0008270">
    <property type="term" value="F:zinc ion binding"/>
    <property type="evidence" value="ECO:0007669"/>
    <property type="project" value="UniProtKB-KW"/>
</dbReference>
<evidence type="ECO:0000259" key="16">
    <source>
        <dbReference type="PROSITE" id="PS50089"/>
    </source>
</evidence>
<dbReference type="Proteomes" id="UP001151287">
    <property type="component" value="Unassembled WGS sequence"/>
</dbReference>
<feature type="transmembrane region" description="Helical" evidence="15">
    <location>
        <begin position="37"/>
        <end position="59"/>
    </location>
</feature>
<evidence type="ECO:0000256" key="12">
    <source>
        <dbReference type="ARBA" id="ARBA00023136"/>
    </source>
</evidence>
<dbReference type="SUPFAM" id="SSF57850">
    <property type="entry name" value="RING/U-box"/>
    <property type="match status" value="1"/>
</dbReference>
<reference evidence="17" key="1">
    <citation type="journal article" date="2022" name="Cell">
        <title>Repeat-based holocentromeres influence genome architecture and karyotype evolution.</title>
        <authorList>
            <person name="Hofstatter P.G."/>
            <person name="Thangavel G."/>
            <person name="Lux T."/>
            <person name="Neumann P."/>
            <person name="Vondrak T."/>
            <person name="Novak P."/>
            <person name="Zhang M."/>
            <person name="Costa L."/>
            <person name="Castellani M."/>
            <person name="Scott A."/>
            <person name="Toegelov H."/>
            <person name="Fuchs J."/>
            <person name="Mata-Sucre Y."/>
            <person name="Dias Y."/>
            <person name="Vanzela A.L.L."/>
            <person name="Huettel B."/>
            <person name="Almeida C.C.S."/>
            <person name="Simkova H."/>
            <person name="Souza G."/>
            <person name="Pedrosa-Harand A."/>
            <person name="Macas J."/>
            <person name="Mayer K.F.X."/>
            <person name="Houben A."/>
            <person name="Marques A."/>
        </authorList>
    </citation>
    <scope>NUCLEOTIDE SEQUENCE</scope>
    <source>
        <strain evidence="17">RhyBre1mFocal</strain>
    </source>
</reference>
<feature type="domain" description="RING-type" evidence="16">
    <location>
        <begin position="118"/>
        <end position="160"/>
    </location>
</feature>
<protein>
    <recommendedName>
        <fullName evidence="4">RING-type E3 ubiquitin transferase</fullName>
        <ecNumber evidence="4">2.3.2.27</ecNumber>
    </recommendedName>
</protein>
<dbReference type="GO" id="GO:0016567">
    <property type="term" value="P:protein ubiquitination"/>
    <property type="evidence" value="ECO:0007669"/>
    <property type="project" value="InterPro"/>
</dbReference>
<dbReference type="Gene3D" id="3.30.40.10">
    <property type="entry name" value="Zinc/RING finger domain, C3HC4 (zinc finger)"/>
    <property type="match status" value="1"/>
</dbReference>
<accession>A0A9Q0HN45</accession>
<comment type="caution">
    <text evidence="17">The sequence shown here is derived from an EMBL/GenBank/DDBJ whole genome shotgun (WGS) entry which is preliminary data.</text>
</comment>
<evidence type="ECO:0000256" key="10">
    <source>
        <dbReference type="ARBA" id="ARBA00022833"/>
    </source>
</evidence>
<evidence type="ECO:0000256" key="5">
    <source>
        <dbReference type="ARBA" id="ARBA00022679"/>
    </source>
</evidence>
<evidence type="ECO:0000256" key="9">
    <source>
        <dbReference type="ARBA" id="ARBA00022786"/>
    </source>
</evidence>
<evidence type="ECO:0000256" key="11">
    <source>
        <dbReference type="ARBA" id="ARBA00022989"/>
    </source>
</evidence>
<evidence type="ECO:0000256" key="7">
    <source>
        <dbReference type="ARBA" id="ARBA00022723"/>
    </source>
</evidence>
<evidence type="ECO:0000256" key="8">
    <source>
        <dbReference type="ARBA" id="ARBA00022771"/>
    </source>
</evidence>
<proteinExistence type="predicted"/>
<dbReference type="PANTHER" id="PTHR46913:SF1">
    <property type="entry name" value="RING-H2 FINGER PROTEIN ATL16"/>
    <property type="match status" value="1"/>
</dbReference>
<keyword evidence="9" id="KW-0833">Ubl conjugation pathway</keyword>
<dbReference type="EMBL" id="JAMQYH010000003">
    <property type="protein sequence ID" value="KAJ1692084.1"/>
    <property type="molecule type" value="Genomic_DNA"/>
</dbReference>